<sequence length="242" mass="28196">MRPAMRVLRLQGFPIFRQLQLEERLMHKTDENWCIFNNGTSPPTIVMGVSGSPEELLDVDAVSRDGIPVVRRFSGGGTVIVDEDTLFVTLICSRKAIPSLELFPRTILKWTGELYKNVFWDNPDFTVHEQDYAFGQTKIAGNAESISKDRWLHHTSFLWDYSPPRMAYLTIPRRAPAYRLGRSHGDFICKLKDYLSYREELAELLEDALGRHFFLERTRLEDVDEEEYKHRTQFVELLRSPI</sequence>
<dbReference type="PANTHER" id="PTHR43506">
    <property type="entry name" value="BIOTIN/LIPOATE A/B PROTEIN LIGASE FAMILY"/>
    <property type="match status" value="1"/>
</dbReference>
<dbReference type="AlphaFoldDB" id="D8RBS5"/>
<gene>
    <name evidence="2" type="ORF">SELMODRAFT_89329</name>
</gene>
<dbReference type="FunCoup" id="D8RBS5">
    <property type="interactions" value="293"/>
</dbReference>
<dbReference type="Gene3D" id="3.30.930.10">
    <property type="entry name" value="Bira Bifunctional Protein, Domain 2"/>
    <property type="match status" value="1"/>
</dbReference>
<organism evidence="3">
    <name type="scientific">Selaginella moellendorffii</name>
    <name type="common">Spikemoss</name>
    <dbReference type="NCBI Taxonomy" id="88036"/>
    <lineage>
        <taxon>Eukaryota</taxon>
        <taxon>Viridiplantae</taxon>
        <taxon>Streptophyta</taxon>
        <taxon>Embryophyta</taxon>
        <taxon>Tracheophyta</taxon>
        <taxon>Lycopodiopsida</taxon>
        <taxon>Selaginellales</taxon>
        <taxon>Selaginellaceae</taxon>
        <taxon>Selaginella</taxon>
    </lineage>
</organism>
<reference evidence="2 3" key="1">
    <citation type="journal article" date="2011" name="Science">
        <title>The Selaginella genome identifies genetic changes associated with the evolution of vascular plants.</title>
        <authorList>
            <person name="Banks J.A."/>
            <person name="Nishiyama T."/>
            <person name="Hasebe M."/>
            <person name="Bowman J.L."/>
            <person name="Gribskov M."/>
            <person name="dePamphilis C."/>
            <person name="Albert V.A."/>
            <person name="Aono N."/>
            <person name="Aoyama T."/>
            <person name="Ambrose B.A."/>
            <person name="Ashton N.W."/>
            <person name="Axtell M.J."/>
            <person name="Barker E."/>
            <person name="Barker M.S."/>
            <person name="Bennetzen J.L."/>
            <person name="Bonawitz N.D."/>
            <person name="Chapple C."/>
            <person name="Cheng C."/>
            <person name="Correa L.G."/>
            <person name="Dacre M."/>
            <person name="DeBarry J."/>
            <person name="Dreyer I."/>
            <person name="Elias M."/>
            <person name="Engstrom E.M."/>
            <person name="Estelle M."/>
            <person name="Feng L."/>
            <person name="Finet C."/>
            <person name="Floyd S.K."/>
            <person name="Frommer W.B."/>
            <person name="Fujita T."/>
            <person name="Gramzow L."/>
            <person name="Gutensohn M."/>
            <person name="Harholt J."/>
            <person name="Hattori M."/>
            <person name="Heyl A."/>
            <person name="Hirai T."/>
            <person name="Hiwatashi Y."/>
            <person name="Ishikawa M."/>
            <person name="Iwata M."/>
            <person name="Karol K.G."/>
            <person name="Koehler B."/>
            <person name="Kolukisaoglu U."/>
            <person name="Kubo M."/>
            <person name="Kurata T."/>
            <person name="Lalonde S."/>
            <person name="Li K."/>
            <person name="Li Y."/>
            <person name="Litt A."/>
            <person name="Lyons E."/>
            <person name="Manning G."/>
            <person name="Maruyama T."/>
            <person name="Michael T.P."/>
            <person name="Mikami K."/>
            <person name="Miyazaki S."/>
            <person name="Morinaga S."/>
            <person name="Murata T."/>
            <person name="Mueller-Roeber B."/>
            <person name="Nelson D.R."/>
            <person name="Obara M."/>
            <person name="Oguri Y."/>
            <person name="Olmstead R.G."/>
            <person name="Onodera N."/>
            <person name="Petersen B.L."/>
            <person name="Pils B."/>
            <person name="Prigge M."/>
            <person name="Rensing S.A."/>
            <person name="Riano-Pachon D.M."/>
            <person name="Roberts A.W."/>
            <person name="Sato Y."/>
            <person name="Scheller H.V."/>
            <person name="Schulz B."/>
            <person name="Schulz C."/>
            <person name="Shakirov E.V."/>
            <person name="Shibagaki N."/>
            <person name="Shinohara N."/>
            <person name="Shippen D.E."/>
            <person name="Soerensen I."/>
            <person name="Sotooka R."/>
            <person name="Sugimoto N."/>
            <person name="Sugita M."/>
            <person name="Sumikawa N."/>
            <person name="Tanurdzic M."/>
            <person name="Theissen G."/>
            <person name="Ulvskov P."/>
            <person name="Wakazuki S."/>
            <person name="Weng J.K."/>
            <person name="Willats W.W."/>
            <person name="Wipf D."/>
            <person name="Wolf P.G."/>
            <person name="Yang L."/>
            <person name="Zimmer A.D."/>
            <person name="Zhu Q."/>
            <person name="Mitros T."/>
            <person name="Hellsten U."/>
            <person name="Loque D."/>
            <person name="Otillar R."/>
            <person name="Salamov A."/>
            <person name="Schmutz J."/>
            <person name="Shapiro H."/>
            <person name="Lindquist E."/>
            <person name="Lucas S."/>
            <person name="Rokhsar D."/>
            <person name="Grigoriev I.V."/>
        </authorList>
    </citation>
    <scope>NUCLEOTIDE SEQUENCE [LARGE SCALE GENOMIC DNA]</scope>
</reference>
<dbReference type="HOGENOM" id="CLU_075935_0_0_1"/>
<dbReference type="eggNOG" id="KOG3159">
    <property type="taxonomic scope" value="Eukaryota"/>
</dbReference>
<dbReference type="SUPFAM" id="SSF55681">
    <property type="entry name" value="Class II aaRS and biotin synthetases"/>
    <property type="match status" value="1"/>
</dbReference>
<dbReference type="Pfam" id="PF21948">
    <property type="entry name" value="LplA-B_cat"/>
    <property type="match status" value="1"/>
</dbReference>
<dbReference type="Proteomes" id="UP000001514">
    <property type="component" value="Unassembled WGS sequence"/>
</dbReference>
<dbReference type="EMBL" id="GL377575">
    <property type="protein sequence ID" value="EFJ30554.1"/>
    <property type="molecule type" value="Genomic_DNA"/>
</dbReference>
<dbReference type="PROSITE" id="PS51733">
    <property type="entry name" value="BPL_LPL_CATALYTIC"/>
    <property type="match status" value="1"/>
</dbReference>
<dbReference type="InterPro" id="IPR045864">
    <property type="entry name" value="aa-tRNA-synth_II/BPL/LPL"/>
</dbReference>
<dbReference type="KEGG" id="smo:SELMODRAFT_89329"/>
<name>D8RBS5_SELML</name>
<accession>D8RBS5</accession>
<dbReference type="Gramene" id="EFJ30554">
    <property type="protein sequence ID" value="EFJ30554"/>
    <property type="gene ID" value="SELMODRAFT_89329"/>
</dbReference>
<dbReference type="InterPro" id="IPR053264">
    <property type="entry name" value="Lipoate-ligase_2_inactive"/>
</dbReference>
<proteinExistence type="predicted"/>
<evidence type="ECO:0000259" key="1">
    <source>
        <dbReference type="PROSITE" id="PS51733"/>
    </source>
</evidence>
<protein>
    <recommendedName>
        <fullName evidence="1">BPL/LPL catalytic domain-containing protein</fullName>
    </recommendedName>
</protein>
<dbReference type="InParanoid" id="D8RBS5"/>
<dbReference type="STRING" id="88036.D8RBS5"/>
<keyword evidence="3" id="KW-1185">Reference proteome</keyword>
<dbReference type="OMA" id="YSKGFKM"/>
<dbReference type="CDD" id="cd16443">
    <property type="entry name" value="LplA"/>
    <property type="match status" value="1"/>
</dbReference>
<evidence type="ECO:0000313" key="2">
    <source>
        <dbReference type="EMBL" id="EFJ30554.1"/>
    </source>
</evidence>
<feature type="domain" description="BPL/LPL catalytic" evidence="1">
    <location>
        <begin position="30"/>
        <end position="213"/>
    </location>
</feature>
<dbReference type="PANTHER" id="PTHR43506:SF1">
    <property type="entry name" value="BPL_LPL CATALYTIC DOMAIN-CONTAINING PROTEIN"/>
    <property type="match status" value="1"/>
</dbReference>
<dbReference type="InterPro" id="IPR004143">
    <property type="entry name" value="BPL_LPL_catalytic"/>
</dbReference>
<evidence type="ECO:0000313" key="3">
    <source>
        <dbReference type="Proteomes" id="UP000001514"/>
    </source>
</evidence>
<dbReference type="OrthoDB" id="201621at2759"/>